<reference evidence="2" key="1">
    <citation type="journal article" date="2022" name="bioRxiv">
        <title>Sequencing and chromosome-scale assembly of the giantPleurodeles waltlgenome.</title>
        <authorList>
            <person name="Brown T."/>
            <person name="Elewa A."/>
            <person name="Iarovenko S."/>
            <person name="Subramanian E."/>
            <person name="Araus A.J."/>
            <person name="Petzold A."/>
            <person name="Susuki M."/>
            <person name="Suzuki K.-i.T."/>
            <person name="Hayashi T."/>
            <person name="Toyoda A."/>
            <person name="Oliveira C."/>
            <person name="Osipova E."/>
            <person name="Leigh N.D."/>
            <person name="Simon A."/>
            <person name="Yun M.H."/>
        </authorList>
    </citation>
    <scope>NUCLEOTIDE SEQUENCE</scope>
    <source>
        <strain evidence="2">20211129_DDA</strain>
        <tissue evidence="2">Liver</tissue>
    </source>
</reference>
<feature type="region of interest" description="Disordered" evidence="1">
    <location>
        <begin position="1"/>
        <end position="21"/>
    </location>
</feature>
<dbReference type="Proteomes" id="UP001066276">
    <property type="component" value="Chromosome 10"/>
</dbReference>
<dbReference type="AlphaFoldDB" id="A0AAV7M0L8"/>
<name>A0AAV7M0L8_PLEWA</name>
<keyword evidence="3" id="KW-1185">Reference proteome</keyword>
<comment type="caution">
    <text evidence="2">The sequence shown here is derived from an EMBL/GenBank/DDBJ whole genome shotgun (WGS) entry which is preliminary data.</text>
</comment>
<evidence type="ECO:0000313" key="3">
    <source>
        <dbReference type="Proteomes" id="UP001066276"/>
    </source>
</evidence>
<dbReference type="EMBL" id="JANPWB010000014">
    <property type="protein sequence ID" value="KAJ1097212.1"/>
    <property type="molecule type" value="Genomic_DNA"/>
</dbReference>
<protein>
    <submittedName>
        <fullName evidence="2">Uncharacterized protein</fullName>
    </submittedName>
</protein>
<evidence type="ECO:0000256" key="1">
    <source>
        <dbReference type="SAM" id="MobiDB-lite"/>
    </source>
</evidence>
<organism evidence="2 3">
    <name type="scientific">Pleurodeles waltl</name>
    <name type="common">Iberian ribbed newt</name>
    <dbReference type="NCBI Taxonomy" id="8319"/>
    <lineage>
        <taxon>Eukaryota</taxon>
        <taxon>Metazoa</taxon>
        <taxon>Chordata</taxon>
        <taxon>Craniata</taxon>
        <taxon>Vertebrata</taxon>
        <taxon>Euteleostomi</taxon>
        <taxon>Amphibia</taxon>
        <taxon>Batrachia</taxon>
        <taxon>Caudata</taxon>
        <taxon>Salamandroidea</taxon>
        <taxon>Salamandridae</taxon>
        <taxon>Pleurodelinae</taxon>
        <taxon>Pleurodeles</taxon>
    </lineage>
</organism>
<gene>
    <name evidence="2" type="ORF">NDU88_002337</name>
</gene>
<evidence type="ECO:0000313" key="2">
    <source>
        <dbReference type="EMBL" id="KAJ1097212.1"/>
    </source>
</evidence>
<sequence>MDADYRTGNPAVRSDTTLGPAGGGEGLDLLLAHRALALRCRCSCSTECHGGRITHLYPVVSRQVQSGTMHTHSLGALGGPWSHLGGLTCSSHGHS</sequence>
<proteinExistence type="predicted"/>
<accession>A0AAV7M0L8</accession>